<dbReference type="PROSITE" id="PS50850">
    <property type="entry name" value="MFS"/>
    <property type="match status" value="1"/>
</dbReference>
<evidence type="ECO:0000256" key="1">
    <source>
        <dbReference type="ARBA" id="ARBA00004651"/>
    </source>
</evidence>
<feature type="domain" description="Major facilitator superfamily (MFS) profile" evidence="8">
    <location>
        <begin position="16"/>
        <end position="396"/>
    </location>
</feature>
<comment type="caution">
    <text evidence="9">The sequence shown here is derived from an EMBL/GenBank/DDBJ whole genome shotgun (WGS) entry which is preliminary data.</text>
</comment>
<keyword evidence="3" id="KW-1003">Cell membrane</keyword>
<feature type="transmembrane region" description="Helical" evidence="7">
    <location>
        <begin position="307"/>
        <end position="329"/>
    </location>
</feature>
<dbReference type="Proteomes" id="UP000321617">
    <property type="component" value="Unassembled WGS sequence"/>
</dbReference>
<evidence type="ECO:0000256" key="5">
    <source>
        <dbReference type="ARBA" id="ARBA00022989"/>
    </source>
</evidence>
<feature type="transmembrane region" description="Helical" evidence="7">
    <location>
        <begin position="282"/>
        <end position="301"/>
    </location>
</feature>
<evidence type="ECO:0000256" key="7">
    <source>
        <dbReference type="SAM" id="Phobius"/>
    </source>
</evidence>
<dbReference type="PANTHER" id="PTHR23517:SF2">
    <property type="entry name" value="MULTIDRUG RESISTANCE PROTEIN MDTH"/>
    <property type="match status" value="1"/>
</dbReference>
<evidence type="ECO:0000259" key="8">
    <source>
        <dbReference type="PROSITE" id="PS50850"/>
    </source>
</evidence>
<sequence length="414" mass="41971">MPSSPPPTDGFRLSSVIPTVYLPAALFGVGSGAVAPVIVLSARDLGASIGVASLIVALTGIGQLIGDLPAGAFAAKVGERRAMLLAVVLIAATLVACIAATEVWMLGLAIGLLGLANAVWGIARHTYLTEVVPYRMRARAMSTLGGTHRIGMFIGPFVGAAAMQWWGTDGAYWVKLAAVIAAGTLVAVLPDPARGTASERGGSSVGETFHVLRTHLPVFRTLGLGAMTVGAVRASRQVVIPLWAEHVGADPTTTSIIFGIAGAVDMALFYPAGKAMDRFGRIWVAVPCMLVMAVSHLLIPLTTTPGWLLAAAILMGLGNGMGSGIIMTLGADASPAVGRPAFLGGWRLCADTGNAGGPVLISAVTAVTALAPAVLVMGGVGLLGAAALAKWIPRPDASPGQPVKRNRSSTSAAG</sequence>
<evidence type="ECO:0000256" key="2">
    <source>
        <dbReference type="ARBA" id="ARBA00022448"/>
    </source>
</evidence>
<feature type="transmembrane region" description="Helical" evidence="7">
    <location>
        <begin position="252"/>
        <end position="270"/>
    </location>
</feature>
<dbReference type="OrthoDB" id="3285241at2"/>
<accession>A0A562V4E2</accession>
<feature type="transmembrane region" description="Helical" evidence="7">
    <location>
        <begin position="148"/>
        <end position="166"/>
    </location>
</feature>
<dbReference type="RefSeq" id="WP_147140016.1">
    <property type="nucleotide sequence ID" value="NZ_BAABIJ010000002.1"/>
</dbReference>
<dbReference type="InterPro" id="IPR036259">
    <property type="entry name" value="MFS_trans_sf"/>
</dbReference>
<reference evidence="9 10" key="1">
    <citation type="journal article" date="2013" name="Stand. Genomic Sci.">
        <title>Genomic Encyclopedia of Type Strains, Phase I: The one thousand microbial genomes (KMG-I) project.</title>
        <authorList>
            <person name="Kyrpides N.C."/>
            <person name="Woyke T."/>
            <person name="Eisen J.A."/>
            <person name="Garrity G."/>
            <person name="Lilburn T.G."/>
            <person name="Beck B.J."/>
            <person name="Whitman W.B."/>
            <person name="Hugenholtz P."/>
            <person name="Klenk H.P."/>
        </authorList>
    </citation>
    <scope>NUCLEOTIDE SEQUENCE [LARGE SCALE GENOMIC DNA]</scope>
    <source>
        <strain evidence="9 10">DSM 45044</strain>
    </source>
</reference>
<dbReference type="SUPFAM" id="SSF103473">
    <property type="entry name" value="MFS general substrate transporter"/>
    <property type="match status" value="1"/>
</dbReference>
<protein>
    <submittedName>
        <fullName evidence="9">Putative MFS family arabinose efflux permease</fullName>
    </submittedName>
</protein>
<dbReference type="GO" id="GO:0005886">
    <property type="term" value="C:plasma membrane"/>
    <property type="evidence" value="ECO:0007669"/>
    <property type="project" value="UniProtKB-SubCell"/>
</dbReference>
<comment type="subcellular location">
    <subcellularLocation>
        <location evidence="1">Cell membrane</location>
        <topology evidence="1">Multi-pass membrane protein</topology>
    </subcellularLocation>
</comment>
<dbReference type="InterPro" id="IPR050171">
    <property type="entry name" value="MFS_Transporters"/>
</dbReference>
<evidence type="ECO:0000256" key="4">
    <source>
        <dbReference type="ARBA" id="ARBA00022692"/>
    </source>
</evidence>
<dbReference type="AlphaFoldDB" id="A0A562V4E2"/>
<evidence type="ECO:0000313" key="9">
    <source>
        <dbReference type="EMBL" id="TWJ12702.1"/>
    </source>
</evidence>
<dbReference type="InterPro" id="IPR020846">
    <property type="entry name" value="MFS_dom"/>
</dbReference>
<feature type="transmembrane region" description="Helical" evidence="7">
    <location>
        <begin position="45"/>
        <end position="70"/>
    </location>
</feature>
<keyword evidence="4 7" id="KW-0812">Transmembrane</keyword>
<dbReference type="EMBL" id="VLLL01000006">
    <property type="protein sequence ID" value="TWJ12702.1"/>
    <property type="molecule type" value="Genomic_DNA"/>
</dbReference>
<keyword evidence="6 7" id="KW-0472">Membrane</keyword>
<dbReference type="GO" id="GO:0022857">
    <property type="term" value="F:transmembrane transporter activity"/>
    <property type="evidence" value="ECO:0007669"/>
    <property type="project" value="InterPro"/>
</dbReference>
<keyword evidence="10" id="KW-1185">Reference proteome</keyword>
<dbReference type="Pfam" id="PF07690">
    <property type="entry name" value="MFS_1"/>
    <property type="match status" value="2"/>
</dbReference>
<dbReference type="PANTHER" id="PTHR23517">
    <property type="entry name" value="RESISTANCE PROTEIN MDTM, PUTATIVE-RELATED-RELATED"/>
    <property type="match status" value="1"/>
</dbReference>
<keyword evidence="5 7" id="KW-1133">Transmembrane helix</keyword>
<keyword evidence="2" id="KW-0813">Transport</keyword>
<dbReference type="CDD" id="cd17325">
    <property type="entry name" value="MFS_MdtG_SLC18_like"/>
    <property type="match status" value="1"/>
</dbReference>
<dbReference type="Gene3D" id="1.20.1250.20">
    <property type="entry name" value="MFS general substrate transporter like domains"/>
    <property type="match status" value="2"/>
</dbReference>
<proteinExistence type="predicted"/>
<feature type="transmembrane region" description="Helical" evidence="7">
    <location>
        <begin position="82"/>
        <end position="101"/>
    </location>
</feature>
<feature type="transmembrane region" description="Helical" evidence="7">
    <location>
        <begin position="20"/>
        <end position="39"/>
    </location>
</feature>
<dbReference type="InterPro" id="IPR011701">
    <property type="entry name" value="MFS"/>
</dbReference>
<name>A0A562V4E2_9ACTN</name>
<organism evidence="9 10">
    <name type="scientific">Stackebrandtia albiflava</name>
    <dbReference type="NCBI Taxonomy" id="406432"/>
    <lineage>
        <taxon>Bacteria</taxon>
        <taxon>Bacillati</taxon>
        <taxon>Actinomycetota</taxon>
        <taxon>Actinomycetes</taxon>
        <taxon>Glycomycetales</taxon>
        <taxon>Glycomycetaceae</taxon>
        <taxon>Stackebrandtia</taxon>
    </lineage>
</organism>
<evidence type="ECO:0000256" key="6">
    <source>
        <dbReference type="ARBA" id="ARBA00023136"/>
    </source>
</evidence>
<evidence type="ECO:0000313" key="10">
    <source>
        <dbReference type="Proteomes" id="UP000321617"/>
    </source>
</evidence>
<gene>
    <name evidence="9" type="ORF">LX16_3466</name>
</gene>
<evidence type="ECO:0000256" key="3">
    <source>
        <dbReference type="ARBA" id="ARBA00022475"/>
    </source>
</evidence>
<feature type="transmembrane region" description="Helical" evidence="7">
    <location>
        <begin position="172"/>
        <end position="190"/>
    </location>
</feature>